<proteinExistence type="predicted"/>
<dbReference type="AlphaFoldDB" id="A0A1D1XNI4"/>
<dbReference type="PANTHER" id="PTHR31964:SF140">
    <property type="entry name" value="UNIVERSAL STRESS PROTEIN FAMILY PROTEIN"/>
    <property type="match status" value="1"/>
</dbReference>
<dbReference type="InterPro" id="IPR006016">
    <property type="entry name" value="UspA"/>
</dbReference>
<feature type="domain" description="UspA" evidence="1">
    <location>
        <begin position="30"/>
        <end position="177"/>
    </location>
</feature>
<dbReference type="InterPro" id="IPR014729">
    <property type="entry name" value="Rossmann-like_a/b/a_fold"/>
</dbReference>
<dbReference type="Pfam" id="PF00582">
    <property type="entry name" value="Usp"/>
    <property type="match status" value="1"/>
</dbReference>
<evidence type="ECO:0000259" key="1">
    <source>
        <dbReference type="Pfam" id="PF00582"/>
    </source>
</evidence>
<evidence type="ECO:0000313" key="2">
    <source>
        <dbReference type="EMBL" id="JAT43917.1"/>
    </source>
</evidence>
<protein>
    <submittedName>
        <fullName evidence="2">Universal stress protein A-like protein</fullName>
    </submittedName>
</protein>
<reference evidence="2" key="1">
    <citation type="submission" date="2015-07" db="EMBL/GenBank/DDBJ databases">
        <title>Transcriptome Assembly of Anthurium amnicola.</title>
        <authorList>
            <person name="Suzuki J."/>
        </authorList>
    </citation>
    <scope>NUCLEOTIDE SEQUENCE</scope>
</reference>
<accession>A0A1D1XNI4</accession>
<sequence>MSETTATQTVYQDTELINTVSESTNDPNSRTIVIALDHSEHSQHAFSWAVKNFLRKECDKVVLVNVRPVPTVPGPYAIGAAYMDFSEVVSSLEDQYRSNSHSLLKDFAGKLKTQGFECKAIAMRGDARDELVRKVDEVKADALVIGSRGLGVFKRTILGSVSDYCSHHCNCTVVIVKDKEAH</sequence>
<dbReference type="CDD" id="cd23659">
    <property type="entry name" value="USP_At3g01520-like"/>
    <property type="match status" value="1"/>
</dbReference>
<gene>
    <name evidence="2" type="primary">At3g01520_16</name>
    <name evidence="2" type="ORF">g.26634</name>
</gene>
<dbReference type="EMBL" id="GDJX01024019">
    <property type="protein sequence ID" value="JAT43917.1"/>
    <property type="molecule type" value="Transcribed_RNA"/>
</dbReference>
<dbReference type="InterPro" id="IPR006015">
    <property type="entry name" value="Universal_stress_UspA"/>
</dbReference>
<dbReference type="SUPFAM" id="SSF52402">
    <property type="entry name" value="Adenine nucleotide alpha hydrolases-like"/>
    <property type="match status" value="1"/>
</dbReference>
<dbReference type="PRINTS" id="PR01438">
    <property type="entry name" value="UNVRSLSTRESS"/>
</dbReference>
<name>A0A1D1XNI4_9ARAE</name>
<dbReference type="PANTHER" id="PTHR31964">
    <property type="entry name" value="ADENINE NUCLEOTIDE ALPHA HYDROLASES-LIKE SUPERFAMILY PROTEIN"/>
    <property type="match status" value="1"/>
</dbReference>
<dbReference type="Gene3D" id="3.40.50.620">
    <property type="entry name" value="HUPs"/>
    <property type="match status" value="1"/>
</dbReference>
<organism evidence="2">
    <name type="scientific">Anthurium amnicola</name>
    <dbReference type="NCBI Taxonomy" id="1678845"/>
    <lineage>
        <taxon>Eukaryota</taxon>
        <taxon>Viridiplantae</taxon>
        <taxon>Streptophyta</taxon>
        <taxon>Embryophyta</taxon>
        <taxon>Tracheophyta</taxon>
        <taxon>Spermatophyta</taxon>
        <taxon>Magnoliopsida</taxon>
        <taxon>Liliopsida</taxon>
        <taxon>Araceae</taxon>
        <taxon>Pothoideae</taxon>
        <taxon>Potheae</taxon>
        <taxon>Anthurium</taxon>
    </lineage>
</organism>